<accession>A0A952KEP2</accession>
<sequence>MLRKFFKKARRIARDEQGITAVEYAILGALVALGITATAGQLGTAIAGAFTRIIGFLGT</sequence>
<feature type="transmembrane region" description="Helical" evidence="1">
    <location>
        <begin position="21"/>
        <end position="50"/>
    </location>
</feature>
<proteinExistence type="predicted"/>
<dbReference type="Proteomes" id="UP000700706">
    <property type="component" value="Unassembled WGS sequence"/>
</dbReference>
<dbReference type="InterPro" id="IPR007047">
    <property type="entry name" value="Flp_Fap"/>
</dbReference>
<dbReference type="Pfam" id="PF04964">
    <property type="entry name" value="Flp_Fap"/>
    <property type="match status" value="1"/>
</dbReference>
<protein>
    <submittedName>
        <fullName evidence="2">Flp family type IVb pilin</fullName>
    </submittedName>
</protein>
<evidence type="ECO:0000313" key="3">
    <source>
        <dbReference type="Proteomes" id="UP000700706"/>
    </source>
</evidence>
<dbReference type="EMBL" id="JAEKLZ010000174">
    <property type="protein sequence ID" value="MBW8725525.1"/>
    <property type="molecule type" value="Genomic_DNA"/>
</dbReference>
<organism evidence="2 3">
    <name type="scientific">Inquilinus limosus</name>
    <dbReference type="NCBI Taxonomy" id="171674"/>
    <lineage>
        <taxon>Bacteria</taxon>
        <taxon>Pseudomonadati</taxon>
        <taxon>Pseudomonadota</taxon>
        <taxon>Alphaproteobacteria</taxon>
        <taxon>Rhodospirillales</taxon>
        <taxon>Rhodospirillaceae</taxon>
        <taxon>Inquilinus</taxon>
    </lineage>
</organism>
<reference evidence="2" key="1">
    <citation type="submission" date="2020-06" db="EMBL/GenBank/DDBJ databases">
        <title>Stable isotope informed genome-resolved metagenomics uncovers potential trophic interactions in rhizosphere soil.</title>
        <authorList>
            <person name="Starr E.P."/>
            <person name="Shi S."/>
            <person name="Blazewicz S.J."/>
            <person name="Koch B.J."/>
            <person name="Probst A.J."/>
            <person name="Hungate B.A."/>
            <person name="Pett-Ridge J."/>
            <person name="Firestone M.K."/>
            <person name="Banfield J.F."/>
        </authorList>
    </citation>
    <scope>NUCLEOTIDE SEQUENCE</scope>
    <source>
        <strain evidence="2">YM_69_17</strain>
    </source>
</reference>
<keyword evidence="1" id="KW-1133">Transmembrane helix</keyword>
<keyword evidence="1" id="KW-0812">Transmembrane</keyword>
<evidence type="ECO:0000256" key="1">
    <source>
        <dbReference type="SAM" id="Phobius"/>
    </source>
</evidence>
<evidence type="ECO:0000313" key="2">
    <source>
        <dbReference type="EMBL" id="MBW8725525.1"/>
    </source>
</evidence>
<keyword evidence="1" id="KW-0472">Membrane</keyword>
<name>A0A952KEP2_9PROT</name>
<dbReference type="AlphaFoldDB" id="A0A952KEP2"/>
<comment type="caution">
    <text evidence="2">The sequence shown here is derived from an EMBL/GenBank/DDBJ whole genome shotgun (WGS) entry which is preliminary data.</text>
</comment>
<gene>
    <name evidence="2" type="ORF">JF625_10270</name>
</gene>